<evidence type="ECO:0000313" key="4">
    <source>
        <dbReference type="Proteomes" id="UP001430953"/>
    </source>
</evidence>
<reference evidence="3 4" key="1">
    <citation type="submission" date="2023-03" db="EMBL/GenBank/DDBJ databases">
        <title>High recombination rates correlate with genetic variation in Cardiocondyla obscurior ants.</title>
        <authorList>
            <person name="Errbii M."/>
        </authorList>
    </citation>
    <scope>NUCLEOTIDE SEQUENCE [LARGE SCALE GENOMIC DNA]</scope>
    <source>
        <strain evidence="3">Alpha-2009</strain>
        <tissue evidence="3">Whole body</tissue>
    </source>
</reference>
<evidence type="ECO:0000256" key="2">
    <source>
        <dbReference type="SAM" id="Phobius"/>
    </source>
</evidence>
<comment type="caution">
    <text evidence="3">The sequence shown here is derived from an EMBL/GenBank/DDBJ whole genome shotgun (WGS) entry which is preliminary data.</text>
</comment>
<dbReference type="EMBL" id="JADYXP020000013">
    <property type="protein sequence ID" value="KAL0111845.1"/>
    <property type="molecule type" value="Genomic_DNA"/>
</dbReference>
<feature type="transmembrane region" description="Helical" evidence="2">
    <location>
        <begin position="15"/>
        <end position="35"/>
    </location>
</feature>
<name>A0AAW2F9G6_9HYME</name>
<proteinExistence type="predicted"/>
<organism evidence="3 4">
    <name type="scientific">Cardiocondyla obscurior</name>
    <dbReference type="NCBI Taxonomy" id="286306"/>
    <lineage>
        <taxon>Eukaryota</taxon>
        <taxon>Metazoa</taxon>
        <taxon>Ecdysozoa</taxon>
        <taxon>Arthropoda</taxon>
        <taxon>Hexapoda</taxon>
        <taxon>Insecta</taxon>
        <taxon>Pterygota</taxon>
        <taxon>Neoptera</taxon>
        <taxon>Endopterygota</taxon>
        <taxon>Hymenoptera</taxon>
        <taxon>Apocrita</taxon>
        <taxon>Aculeata</taxon>
        <taxon>Formicoidea</taxon>
        <taxon>Formicidae</taxon>
        <taxon>Myrmicinae</taxon>
        <taxon>Cardiocondyla</taxon>
    </lineage>
</organism>
<sequence>MWDRVQINQIRSNVFRFPMGILVAIHYLSDAVFLYHRALQPSYNLLRALSLNRDEDKDRMLDRERKRKRILFSHFLRENPPSHVSLPPPSLSLSKKKKKDRVVKSSSHVGVNITDNDSENGAEFSQRAG</sequence>
<accession>A0AAW2F9G6</accession>
<dbReference type="AlphaFoldDB" id="A0AAW2F9G6"/>
<keyword evidence="4" id="KW-1185">Reference proteome</keyword>
<protein>
    <submittedName>
        <fullName evidence="3">Uncharacterized protein</fullName>
    </submittedName>
</protein>
<feature type="region of interest" description="Disordered" evidence="1">
    <location>
        <begin position="78"/>
        <end position="129"/>
    </location>
</feature>
<keyword evidence="2" id="KW-0812">Transmembrane</keyword>
<evidence type="ECO:0000256" key="1">
    <source>
        <dbReference type="SAM" id="MobiDB-lite"/>
    </source>
</evidence>
<keyword evidence="2" id="KW-1133">Transmembrane helix</keyword>
<dbReference type="Proteomes" id="UP001430953">
    <property type="component" value="Unassembled WGS sequence"/>
</dbReference>
<evidence type="ECO:0000313" key="3">
    <source>
        <dbReference type="EMBL" id="KAL0111845.1"/>
    </source>
</evidence>
<keyword evidence="2" id="KW-0472">Membrane</keyword>
<gene>
    <name evidence="3" type="ORF">PUN28_013203</name>
</gene>